<dbReference type="GO" id="GO:0019288">
    <property type="term" value="P:isopentenyl diphosphate biosynthetic process, methylerythritol 4-phosphate pathway"/>
    <property type="evidence" value="ECO:0007669"/>
    <property type="project" value="UniProtKB-UniRule"/>
</dbReference>
<feature type="binding site" evidence="7">
    <location>
        <position position="272"/>
    </location>
    <ligand>
        <name>[4Fe-4S] cluster</name>
        <dbReference type="ChEBI" id="CHEBI:49883"/>
    </ligand>
</feature>
<dbReference type="InterPro" id="IPR045854">
    <property type="entry name" value="NO2/SO3_Rdtase_4Fe4S_sf"/>
</dbReference>
<keyword evidence="1 7" id="KW-0004">4Fe-4S</keyword>
<feature type="domain" description="IspG C-terminal" evidence="9">
    <location>
        <begin position="268"/>
        <end position="355"/>
    </location>
</feature>
<dbReference type="Proteomes" id="UP000237684">
    <property type="component" value="Unassembled WGS sequence"/>
</dbReference>
<dbReference type="InterPro" id="IPR011005">
    <property type="entry name" value="Dihydropteroate_synth-like_sf"/>
</dbReference>
<dbReference type="EMBL" id="NIGF01000002">
    <property type="protein sequence ID" value="PQV65177.1"/>
    <property type="molecule type" value="Genomic_DNA"/>
</dbReference>
<dbReference type="InterPro" id="IPR058578">
    <property type="entry name" value="IspG_TIM"/>
</dbReference>
<dbReference type="PANTHER" id="PTHR30454">
    <property type="entry name" value="4-HYDROXY-3-METHYLBUT-2-EN-1-YL DIPHOSPHATE SYNTHASE"/>
    <property type="match status" value="1"/>
</dbReference>
<dbReference type="Gene3D" id="3.20.20.20">
    <property type="entry name" value="Dihydropteroate synthase-like"/>
    <property type="match status" value="1"/>
</dbReference>
<dbReference type="PIRSF" id="PIRSF004640">
    <property type="entry name" value="IspG"/>
    <property type="match status" value="1"/>
</dbReference>
<dbReference type="NCBIfam" id="TIGR00612">
    <property type="entry name" value="ispG_gcpE"/>
    <property type="match status" value="1"/>
</dbReference>
<organism evidence="10 11">
    <name type="scientific">Abditibacterium utsteinense</name>
    <dbReference type="NCBI Taxonomy" id="1960156"/>
    <lineage>
        <taxon>Bacteria</taxon>
        <taxon>Pseudomonadati</taxon>
        <taxon>Abditibacteriota</taxon>
        <taxon>Abditibacteriia</taxon>
        <taxon>Abditibacteriales</taxon>
        <taxon>Abditibacteriaceae</taxon>
        <taxon>Abditibacterium</taxon>
    </lineage>
</organism>
<keyword evidence="11" id="KW-1185">Reference proteome</keyword>
<dbReference type="Gene3D" id="3.30.413.10">
    <property type="entry name" value="Sulfite Reductase Hemoprotein, domain 1"/>
    <property type="match status" value="1"/>
</dbReference>
<dbReference type="NCBIfam" id="NF001540">
    <property type="entry name" value="PRK00366.1"/>
    <property type="match status" value="1"/>
</dbReference>
<keyword evidence="5 7" id="KW-0411">Iron-sulfur</keyword>
<keyword evidence="3 7" id="KW-0560">Oxidoreductase</keyword>
<dbReference type="SUPFAM" id="SSF56014">
    <property type="entry name" value="Nitrite and sulphite reductase 4Fe-4S domain-like"/>
    <property type="match status" value="1"/>
</dbReference>
<evidence type="ECO:0000259" key="9">
    <source>
        <dbReference type="Pfam" id="PF26540"/>
    </source>
</evidence>
<dbReference type="GO" id="GO:0141197">
    <property type="term" value="F:4-hydroxy-3-methylbut-2-enyl-diphosphate synthase activity (flavodoxin)"/>
    <property type="evidence" value="ECO:0007669"/>
    <property type="project" value="UniProtKB-EC"/>
</dbReference>
<comment type="cofactor">
    <cofactor evidence="7">
        <name>[4Fe-4S] cluster</name>
        <dbReference type="ChEBI" id="CHEBI:49883"/>
    </cofactor>
    <text evidence="7">Binds 1 [4Fe-4S] cluster.</text>
</comment>
<keyword evidence="2 7" id="KW-0479">Metal-binding</keyword>
<dbReference type="InterPro" id="IPR058579">
    <property type="entry name" value="IspG_C"/>
</dbReference>
<dbReference type="Pfam" id="PF04551">
    <property type="entry name" value="GcpE"/>
    <property type="match status" value="1"/>
</dbReference>
<feature type="binding site" evidence="7">
    <location>
        <position position="314"/>
    </location>
    <ligand>
        <name>[4Fe-4S] cluster</name>
        <dbReference type="ChEBI" id="CHEBI:49883"/>
    </ligand>
</feature>
<keyword evidence="4 7" id="KW-0408">Iron</keyword>
<evidence type="ECO:0000256" key="6">
    <source>
        <dbReference type="ARBA" id="ARBA00023229"/>
    </source>
</evidence>
<dbReference type="PANTHER" id="PTHR30454:SF0">
    <property type="entry name" value="4-HYDROXY-3-METHYLBUT-2-EN-1-YL DIPHOSPHATE SYNTHASE (FERREDOXIN), CHLOROPLASTIC"/>
    <property type="match status" value="1"/>
</dbReference>
<protein>
    <recommendedName>
        <fullName evidence="7">4-hydroxy-3-methylbut-2-en-1-yl diphosphate synthase (flavodoxin)</fullName>
        <ecNumber evidence="7">1.17.7.3</ecNumber>
    </recommendedName>
    <alternativeName>
        <fullName evidence="7">1-hydroxy-2-methyl-2-(E)-butenyl 4-diphosphate synthase</fullName>
    </alternativeName>
</protein>
<comment type="pathway">
    <text evidence="7">Isoprenoid biosynthesis; isopentenyl diphosphate biosynthesis via DXP pathway; isopentenyl diphosphate from 1-deoxy-D-xylulose 5-phosphate: step 5/6.</text>
</comment>
<dbReference type="GO" id="GO:0051539">
    <property type="term" value="F:4 iron, 4 sulfur cluster binding"/>
    <property type="evidence" value="ECO:0007669"/>
    <property type="project" value="UniProtKB-UniRule"/>
</dbReference>
<proteinExistence type="inferred from homology"/>
<dbReference type="GO" id="GO:0016114">
    <property type="term" value="P:terpenoid biosynthetic process"/>
    <property type="evidence" value="ECO:0007669"/>
    <property type="project" value="InterPro"/>
</dbReference>
<dbReference type="InterPro" id="IPR016425">
    <property type="entry name" value="IspG_bac"/>
</dbReference>
<dbReference type="Pfam" id="PF26540">
    <property type="entry name" value="GcpE_C"/>
    <property type="match status" value="1"/>
</dbReference>
<feature type="binding site" evidence="7">
    <location>
        <position position="275"/>
    </location>
    <ligand>
        <name>[4Fe-4S] cluster</name>
        <dbReference type="ChEBI" id="CHEBI:49883"/>
    </ligand>
</feature>
<evidence type="ECO:0000256" key="3">
    <source>
        <dbReference type="ARBA" id="ARBA00023002"/>
    </source>
</evidence>
<feature type="binding site" evidence="7">
    <location>
        <position position="307"/>
    </location>
    <ligand>
        <name>[4Fe-4S] cluster</name>
        <dbReference type="ChEBI" id="CHEBI:49883"/>
    </ligand>
</feature>
<reference evidence="10 11" key="1">
    <citation type="journal article" date="2018" name="Syst. Appl. Microbiol.">
        <title>Abditibacterium utsteinense sp. nov., the first cultivated member of candidate phylum FBP, isolated from ice-free Antarctic soil samples.</title>
        <authorList>
            <person name="Tahon G."/>
            <person name="Tytgat B."/>
            <person name="Lebbe L."/>
            <person name="Carlier A."/>
            <person name="Willems A."/>
        </authorList>
    </citation>
    <scope>NUCLEOTIDE SEQUENCE [LARGE SCALE GENOMIC DNA]</scope>
    <source>
        <strain evidence="10 11">LMG 29911</strain>
    </source>
</reference>
<evidence type="ECO:0000313" key="10">
    <source>
        <dbReference type="EMBL" id="PQV65177.1"/>
    </source>
</evidence>
<dbReference type="InParanoid" id="A0A2S8SWL6"/>
<name>A0A2S8SWL6_9BACT</name>
<gene>
    <name evidence="7" type="primary">ispG</name>
    <name evidence="10" type="ORF">B1R32_102185</name>
</gene>
<sequence length="364" mass="39055">MNFEEMQPIVRRTTRKVKVGQIYMGGDAPISIQTMAKTKTDDIDATIAQIHEIQQAGADLVRVAVPDEAAAKALKRIRLNIQIPLVADIHFNAKFAMIALEGGIDKLRLNPGNIRNEAKIRDIVRAAKERSVPIRIGVNAGSLDPDIKEKYGLTPRAIVESAKRELSYFDKEGFGDVIISLKASDVRTTVAAYRLAALELGDYPFHLGVTEAGITRIGTVKSAMGMGAMLMDGIGDTLRVSLTGKSTDEIQIGWDMLSGLEIRRRGPNVISCPSCGRCDIDVVPLAEQVNAAVSGISAPVSIAVMGCEVNGPGEAKSADYGIAGGDGFSLIFKKGEKVARVTPDVQLQALMDVINEDLAKQKVS</sequence>
<dbReference type="AlphaFoldDB" id="A0A2S8SWL6"/>
<dbReference type="GO" id="GO:0046429">
    <property type="term" value="F:4-hydroxy-3-methylbut-2-en-1-yl diphosphate synthase activity (ferredoxin)"/>
    <property type="evidence" value="ECO:0007669"/>
    <property type="project" value="UniProtKB-UniRule"/>
</dbReference>
<evidence type="ECO:0000256" key="1">
    <source>
        <dbReference type="ARBA" id="ARBA00022485"/>
    </source>
</evidence>
<evidence type="ECO:0000256" key="7">
    <source>
        <dbReference type="HAMAP-Rule" id="MF_00159"/>
    </source>
</evidence>
<evidence type="ECO:0000256" key="5">
    <source>
        <dbReference type="ARBA" id="ARBA00023014"/>
    </source>
</evidence>
<evidence type="ECO:0000256" key="2">
    <source>
        <dbReference type="ARBA" id="ARBA00022723"/>
    </source>
</evidence>
<dbReference type="UniPathway" id="UPA00056">
    <property type="reaction ID" value="UER00096"/>
</dbReference>
<dbReference type="FunCoup" id="A0A2S8SWL6">
    <property type="interactions" value="228"/>
</dbReference>
<evidence type="ECO:0000313" key="11">
    <source>
        <dbReference type="Proteomes" id="UP000237684"/>
    </source>
</evidence>
<comment type="similarity">
    <text evidence="7">Belongs to the IspG family.</text>
</comment>
<evidence type="ECO:0000256" key="4">
    <source>
        <dbReference type="ARBA" id="ARBA00023004"/>
    </source>
</evidence>
<dbReference type="GO" id="GO:0005506">
    <property type="term" value="F:iron ion binding"/>
    <property type="evidence" value="ECO:0007669"/>
    <property type="project" value="InterPro"/>
</dbReference>
<comment type="caution">
    <text evidence="10">The sequence shown here is derived from an EMBL/GenBank/DDBJ whole genome shotgun (WGS) entry which is preliminary data.</text>
</comment>
<dbReference type="InterPro" id="IPR004588">
    <property type="entry name" value="IspG_bac-typ"/>
</dbReference>
<dbReference type="HAMAP" id="MF_00159">
    <property type="entry name" value="IspG"/>
    <property type="match status" value="1"/>
</dbReference>
<evidence type="ECO:0000259" key="8">
    <source>
        <dbReference type="Pfam" id="PF04551"/>
    </source>
</evidence>
<comment type="catalytic activity">
    <reaction evidence="7">
        <text>(2E)-4-hydroxy-3-methylbut-2-enyl diphosphate + oxidized [flavodoxin] + H2O + 2 H(+) = 2-C-methyl-D-erythritol 2,4-cyclic diphosphate + reduced [flavodoxin]</text>
        <dbReference type="Rhea" id="RHEA:43604"/>
        <dbReference type="Rhea" id="RHEA-COMP:10622"/>
        <dbReference type="Rhea" id="RHEA-COMP:10623"/>
        <dbReference type="ChEBI" id="CHEBI:15377"/>
        <dbReference type="ChEBI" id="CHEBI:15378"/>
        <dbReference type="ChEBI" id="CHEBI:57618"/>
        <dbReference type="ChEBI" id="CHEBI:58210"/>
        <dbReference type="ChEBI" id="CHEBI:58483"/>
        <dbReference type="ChEBI" id="CHEBI:128753"/>
        <dbReference type="EC" id="1.17.7.3"/>
    </reaction>
</comment>
<dbReference type="RefSeq" id="WP_202973430.1">
    <property type="nucleotide sequence ID" value="NZ_NIGF01000002.1"/>
</dbReference>
<comment type="function">
    <text evidence="7">Converts 2C-methyl-D-erythritol 2,4-cyclodiphosphate (ME-2,4cPP) into 1-hydroxy-2-methyl-2-(E)-butenyl 4-diphosphate.</text>
</comment>
<keyword evidence="6 7" id="KW-0414">Isoprene biosynthesis</keyword>
<dbReference type="EC" id="1.17.7.3" evidence="7"/>
<feature type="domain" description="IspG TIM-barrel" evidence="8">
    <location>
        <begin position="14"/>
        <end position="254"/>
    </location>
</feature>
<dbReference type="FunFam" id="3.20.20.20:FF:000001">
    <property type="entry name" value="4-hydroxy-3-methylbut-2-en-1-yl diphosphate synthase (flavodoxin)"/>
    <property type="match status" value="1"/>
</dbReference>
<dbReference type="SUPFAM" id="SSF51717">
    <property type="entry name" value="Dihydropteroate synthetase-like"/>
    <property type="match status" value="1"/>
</dbReference>
<accession>A0A2S8SWL6</accession>